<dbReference type="STRING" id="1302250.GCA_001313225_00956"/>
<keyword evidence="4" id="KW-1185">Reference proteome</keyword>
<dbReference type="EMBL" id="BCMG01000006">
    <property type="protein sequence ID" value="GAX01322.1"/>
    <property type="molecule type" value="Genomic_DNA"/>
</dbReference>
<dbReference type="GO" id="GO:0004252">
    <property type="term" value="F:serine-type endopeptidase activity"/>
    <property type="evidence" value="ECO:0007669"/>
    <property type="project" value="TreeGrafter"/>
</dbReference>
<keyword evidence="3" id="KW-0645">Protease</keyword>
<sequence length="645" mass="72842">MKKALSKEDLYELKSLSQPVVKHDKILVTNNQIDRDQNDYAPQVVTFNADYQPEGAVNPALFASKDAHVTKDNLYYLGKVTPEAPFTLFEHRPAQADSQVSPFPVASFVTANGANKVFFKVMQTAEQPITPDAQFPEVRHIRKEHYFADEYGFLPEDATFELYEYDADTRTQKQLFSSQTDFKLCDSNAAGSKLVLILDNFPDDENNDSNGISVLDTKSGKLQNLTQDYPNWKFITAALSPKATQLLISVQNNLTKAYRSYLLYEYHFADSKFTDVSSDLDENISDMLYLPDSTATFSRRPFAWLNETDFYFRTNVSGHSKFYRSDGVQNQVLFEDDLRVTDWTVNSEGELLVCYTSGVQPSILGTITKDGTLVNQYDVNQTFDEAHAFSKPEKFTYHAKDGLKLEGWLIRPLTSKKTNLPLFLYIHGGPHCAWSDCFFLQMQVLAAAGYGVVLLNPRGSASYGLSFMKANQGAYGGKDYTDLLSGLDDVLAHHPEFDAKKQYVGGLSYGGFMSSWMIGHTDRFAGAVVQNPLTNFISFVGTSDIGVPFTEQELLAQTNDVATLWHFSPLAYADHVTTPTLLMSSEWDKRCPISQGEEFYSALKHRHVAVEMTRFPQSWHAMEEFGLPNLRVKWMAETQRWLDAH</sequence>
<evidence type="ECO:0000256" key="1">
    <source>
        <dbReference type="ARBA" id="ARBA00022801"/>
    </source>
</evidence>
<dbReference type="Proteomes" id="UP000198402">
    <property type="component" value="Unassembled WGS sequence"/>
</dbReference>
<dbReference type="SUPFAM" id="SSF53474">
    <property type="entry name" value="alpha/beta-Hydrolases"/>
    <property type="match status" value="1"/>
</dbReference>
<dbReference type="RefSeq" id="WP_159459471.1">
    <property type="nucleotide sequence ID" value="NZ_BCMG01000006.1"/>
</dbReference>
<keyword evidence="3" id="KW-0031">Aminopeptidase</keyword>
<organism evidence="3 4">
    <name type="scientific">Secundilactobacillus silagei JCM 19001</name>
    <dbReference type="NCBI Taxonomy" id="1302250"/>
    <lineage>
        <taxon>Bacteria</taxon>
        <taxon>Bacillati</taxon>
        <taxon>Bacillota</taxon>
        <taxon>Bacilli</taxon>
        <taxon>Lactobacillales</taxon>
        <taxon>Lactobacillaceae</taxon>
        <taxon>Secundilactobacillus</taxon>
    </lineage>
</organism>
<feature type="domain" description="Peptidase S9 prolyl oligopeptidase catalytic" evidence="2">
    <location>
        <begin position="438"/>
        <end position="644"/>
    </location>
</feature>
<comment type="caution">
    <text evidence="3">The sequence shown here is derived from an EMBL/GenBank/DDBJ whole genome shotgun (WGS) entry which is preliminary data.</text>
</comment>
<dbReference type="Pfam" id="PF00326">
    <property type="entry name" value="Peptidase_S9"/>
    <property type="match status" value="1"/>
</dbReference>
<dbReference type="GO" id="GO:0006508">
    <property type="term" value="P:proteolysis"/>
    <property type="evidence" value="ECO:0007669"/>
    <property type="project" value="InterPro"/>
</dbReference>
<dbReference type="PANTHER" id="PTHR42776:SF27">
    <property type="entry name" value="DIPEPTIDYL PEPTIDASE FAMILY MEMBER 6"/>
    <property type="match status" value="1"/>
</dbReference>
<dbReference type="InterPro" id="IPR001375">
    <property type="entry name" value="Peptidase_S9_cat"/>
</dbReference>
<evidence type="ECO:0000313" key="4">
    <source>
        <dbReference type="Proteomes" id="UP000198402"/>
    </source>
</evidence>
<keyword evidence="1" id="KW-0378">Hydrolase</keyword>
<dbReference type="AlphaFoldDB" id="A0A1Z5IIC6"/>
<dbReference type="InterPro" id="IPR029058">
    <property type="entry name" value="AB_hydrolase_fold"/>
</dbReference>
<dbReference type="Gene3D" id="3.40.50.1820">
    <property type="entry name" value="alpha/beta hydrolase"/>
    <property type="match status" value="1"/>
</dbReference>
<gene>
    <name evidence="3" type="primary">DAP2</name>
    <name evidence="3" type="ORF">IWT126_01348</name>
</gene>
<proteinExistence type="predicted"/>
<evidence type="ECO:0000313" key="3">
    <source>
        <dbReference type="EMBL" id="GAX01322.1"/>
    </source>
</evidence>
<dbReference type="PANTHER" id="PTHR42776">
    <property type="entry name" value="SERINE PEPTIDASE S9 FAMILY MEMBER"/>
    <property type="match status" value="1"/>
</dbReference>
<dbReference type="GO" id="GO:0004177">
    <property type="term" value="F:aminopeptidase activity"/>
    <property type="evidence" value="ECO:0007669"/>
    <property type="project" value="UniProtKB-KW"/>
</dbReference>
<name>A0A1Z5IIC6_9LACO</name>
<dbReference type="SUPFAM" id="SSF82171">
    <property type="entry name" value="DPP6 N-terminal domain-like"/>
    <property type="match status" value="1"/>
</dbReference>
<dbReference type="OrthoDB" id="108903at2"/>
<reference evidence="3 4" key="1">
    <citation type="submission" date="2015-11" db="EMBL/GenBank/DDBJ databases">
        <title>Draft genome sequences of new species of the genus Lactobacillus isolated from orchardgrass silage.</title>
        <authorList>
            <person name="Tohno M."/>
            <person name="Tanizawa Y."/>
            <person name="Arita M."/>
        </authorList>
    </citation>
    <scope>NUCLEOTIDE SEQUENCE [LARGE SCALE GENOMIC DNA]</scope>
    <source>
        <strain evidence="3 4">IWT126</strain>
    </source>
</reference>
<evidence type="ECO:0000259" key="2">
    <source>
        <dbReference type="Pfam" id="PF00326"/>
    </source>
</evidence>
<protein>
    <submittedName>
        <fullName evidence="3">Dipeptidyl aminopeptidase/acylaminoacyl-peptidase</fullName>
    </submittedName>
</protein>
<accession>A0A1Z5IIC6</accession>